<proteinExistence type="predicted"/>
<keyword evidence="8" id="KW-1185">Reference proteome</keyword>
<feature type="transmembrane region" description="Helical" evidence="6">
    <location>
        <begin position="73"/>
        <end position="92"/>
    </location>
</feature>
<feature type="transmembrane region" description="Helical" evidence="6">
    <location>
        <begin position="16"/>
        <end position="34"/>
    </location>
</feature>
<keyword evidence="2" id="KW-1003">Cell membrane</keyword>
<keyword evidence="5 6" id="KW-0472">Membrane</keyword>
<evidence type="ECO:0000313" key="8">
    <source>
        <dbReference type="Proteomes" id="UP001501565"/>
    </source>
</evidence>
<keyword evidence="4 6" id="KW-1133">Transmembrane helix</keyword>
<dbReference type="Pfam" id="PF03626">
    <property type="entry name" value="COX4_pro"/>
    <property type="match status" value="1"/>
</dbReference>
<gene>
    <name evidence="7" type="ORF">GCM10022277_21450</name>
</gene>
<evidence type="ECO:0000256" key="5">
    <source>
        <dbReference type="ARBA" id="ARBA00023136"/>
    </source>
</evidence>
<comment type="caution">
    <text evidence="7">The sequence shown here is derived from an EMBL/GenBank/DDBJ whole genome shotgun (WGS) entry which is preliminary data.</text>
</comment>
<dbReference type="InterPro" id="IPR005171">
    <property type="entry name" value="Cyt_c_oxidase_su4_prok"/>
</dbReference>
<name>A0ABP7MNH6_9GAMM</name>
<keyword evidence="3 6" id="KW-0812">Transmembrane</keyword>
<feature type="transmembrane region" description="Helical" evidence="6">
    <location>
        <begin position="40"/>
        <end position="61"/>
    </location>
</feature>
<evidence type="ECO:0000313" key="7">
    <source>
        <dbReference type="EMBL" id="GAA3925180.1"/>
    </source>
</evidence>
<dbReference type="RefSeq" id="WP_344798406.1">
    <property type="nucleotide sequence ID" value="NZ_BAABBN010000007.1"/>
</dbReference>
<evidence type="ECO:0000256" key="6">
    <source>
        <dbReference type="SAM" id="Phobius"/>
    </source>
</evidence>
<evidence type="ECO:0000256" key="2">
    <source>
        <dbReference type="ARBA" id="ARBA00022475"/>
    </source>
</evidence>
<dbReference type="EMBL" id="BAABBN010000007">
    <property type="protein sequence ID" value="GAA3925180.1"/>
    <property type="molecule type" value="Genomic_DNA"/>
</dbReference>
<reference evidence="8" key="1">
    <citation type="journal article" date="2019" name="Int. J. Syst. Evol. Microbiol.">
        <title>The Global Catalogue of Microorganisms (GCM) 10K type strain sequencing project: providing services to taxonomists for standard genome sequencing and annotation.</title>
        <authorList>
            <consortium name="The Broad Institute Genomics Platform"/>
            <consortium name="The Broad Institute Genome Sequencing Center for Infectious Disease"/>
            <person name="Wu L."/>
            <person name="Ma J."/>
        </authorList>
    </citation>
    <scope>NUCLEOTIDE SEQUENCE [LARGE SCALE GENOMIC DNA]</scope>
    <source>
        <strain evidence="8">JCM 17551</strain>
    </source>
</reference>
<protein>
    <recommendedName>
        <fullName evidence="9">Cytochrome c oxidase subunit IV</fullName>
    </recommendedName>
</protein>
<accession>A0ABP7MNH6</accession>
<dbReference type="Proteomes" id="UP001501565">
    <property type="component" value="Unassembled WGS sequence"/>
</dbReference>
<comment type="subcellular location">
    <subcellularLocation>
        <location evidence="1">Cell membrane</location>
        <topology evidence="1">Multi-pass membrane protein</topology>
    </subcellularLocation>
</comment>
<evidence type="ECO:0000256" key="4">
    <source>
        <dbReference type="ARBA" id="ARBA00022989"/>
    </source>
</evidence>
<evidence type="ECO:0000256" key="3">
    <source>
        <dbReference type="ARBA" id="ARBA00022692"/>
    </source>
</evidence>
<evidence type="ECO:0000256" key="1">
    <source>
        <dbReference type="ARBA" id="ARBA00004651"/>
    </source>
</evidence>
<organism evidence="7 8">
    <name type="scientific">Litoribacillus peritrichatus</name>
    <dbReference type="NCBI Taxonomy" id="718191"/>
    <lineage>
        <taxon>Bacteria</taxon>
        <taxon>Pseudomonadati</taxon>
        <taxon>Pseudomonadota</taxon>
        <taxon>Gammaproteobacteria</taxon>
        <taxon>Oceanospirillales</taxon>
        <taxon>Oceanospirillaceae</taxon>
        <taxon>Litoribacillus</taxon>
    </lineage>
</organism>
<evidence type="ECO:0008006" key="9">
    <source>
        <dbReference type="Google" id="ProtNLM"/>
    </source>
</evidence>
<sequence>MSASTGVKAGVVRDTLSWLVLISLTVAAIVLGQQFISGQIIITCAVVITALKGIIVSDVYMGLMKAPKLWRRLMLSYVILIPGITGAILLIGSR</sequence>